<dbReference type="EMBL" id="JAVYAA010000011">
    <property type="protein sequence ID" value="MDT8980068.1"/>
    <property type="molecule type" value="Genomic_DNA"/>
</dbReference>
<evidence type="ECO:0000259" key="2">
    <source>
        <dbReference type="Pfam" id="PF13786"/>
    </source>
</evidence>
<keyword evidence="1" id="KW-0812">Transmembrane</keyword>
<accession>A0AAJ2N548</accession>
<name>A0AAJ2N548_9BACL</name>
<keyword evidence="1" id="KW-1133">Transmembrane helix</keyword>
<feature type="transmembrane region" description="Helical" evidence="1">
    <location>
        <begin position="56"/>
        <end position="77"/>
    </location>
</feature>
<dbReference type="Gene3D" id="2.60.40.1630">
    <property type="entry name" value="bacillus anthracis domain"/>
    <property type="match status" value="1"/>
</dbReference>
<evidence type="ECO:0000259" key="3">
    <source>
        <dbReference type="Pfam" id="PF18705"/>
    </source>
</evidence>
<proteinExistence type="predicted"/>
<evidence type="ECO:0000313" key="4">
    <source>
        <dbReference type="EMBL" id="MDT8980068.1"/>
    </source>
</evidence>
<dbReference type="Pfam" id="PF13786">
    <property type="entry name" value="DUF4179"/>
    <property type="match status" value="1"/>
</dbReference>
<dbReference type="Pfam" id="PF18705">
    <property type="entry name" value="DUF5643"/>
    <property type="match status" value="1"/>
</dbReference>
<dbReference type="InterPro" id="IPR025436">
    <property type="entry name" value="DUF4179"/>
</dbReference>
<dbReference type="InterPro" id="IPR040680">
    <property type="entry name" value="DUF5643"/>
</dbReference>
<dbReference type="Gene3D" id="2.60.40.1640">
    <property type="entry name" value="Conserved domain protein"/>
    <property type="match status" value="1"/>
</dbReference>
<dbReference type="RefSeq" id="WP_315747407.1">
    <property type="nucleotide sequence ID" value="NZ_JAVYAA010000011.1"/>
</dbReference>
<organism evidence="4 5">
    <name type="scientific">Paenibacillus suaedae</name>
    <dbReference type="NCBI Taxonomy" id="3077233"/>
    <lineage>
        <taxon>Bacteria</taxon>
        <taxon>Bacillati</taxon>
        <taxon>Bacillota</taxon>
        <taxon>Bacilli</taxon>
        <taxon>Bacillales</taxon>
        <taxon>Paenibacillaceae</taxon>
        <taxon>Paenibacillus</taxon>
    </lineage>
</organism>
<sequence>MSSSHRNGVDSEQLEAWIRQTPTNPDFTGQIMSRLDTGSLFVDASRTTRRSTAVRSIVTSIAAAAAAFVLLIGGSFLSPTVAESMRHVPGVSSLFRFAGDLGLQAADEKGLVTSSEQSLTHHGLTLSIPVAAYDGVRVAVGIERSSLSGLQESSSRNTLMESLSDIQLLIDGKSIADYAYNQHSVGIITVPGENENSAILMFSDMRNQEGISLPDKSDLTVKLTVSDIQEPYQMTIPVSMQTNDSVVMKPNISKSSSPFTIKYNKVELTPITTSLAARLEISKDDPLTANDLPFGFEIYDDKGRTVKLLNGSGLHEDNGKTILFNLLYQPYDPIPTSITIKPYISLINEHDKSQFKLGADGQPLIKYIPELEVTLPVETSK</sequence>
<evidence type="ECO:0000256" key="1">
    <source>
        <dbReference type="SAM" id="Phobius"/>
    </source>
</evidence>
<comment type="caution">
    <text evidence="4">The sequence shown here is derived from an EMBL/GenBank/DDBJ whole genome shotgun (WGS) entry which is preliminary data.</text>
</comment>
<keyword evidence="1" id="KW-0472">Membrane</keyword>
<gene>
    <name evidence="4" type="ORF">RQP50_27970</name>
</gene>
<dbReference type="Proteomes" id="UP001250538">
    <property type="component" value="Unassembled WGS sequence"/>
</dbReference>
<keyword evidence="5" id="KW-1185">Reference proteome</keyword>
<feature type="domain" description="DUF4179" evidence="2">
    <location>
        <begin position="57"/>
        <end position="143"/>
    </location>
</feature>
<dbReference type="AlphaFoldDB" id="A0AAJ2N548"/>
<protein>
    <submittedName>
        <fullName evidence="4">DUF4179 domain-containing protein</fullName>
    </submittedName>
</protein>
<feature type="domain" description="DUF5643" evidence="3">
    <location>
        <begin position="247"/>
        <end position="356"/>
    </location>
</feature>
<evidence type="ECO:0000313" key="5">
    <source>
        <dbReference type="Proteomes" id="UP001250538"/>
    </source>
</evidence>
<reference evidence="5" key="1">
    <citation type="submission" date="2023-09" db="EMBL/GenBank/DDBJ databases">
        <title>Paenibacillus sp. chi10 Genome sequencing and assembly.</title>
        <authorList>
            <person name="Kim I."/>
        </authorList>
    </citation>
    <scope>NUCLEOTIDE SEQUENCE [LARGE SCALE GENOMIC DNA]</scope>
    <source>
        <strain evidence="5">chi10</strain>
    </source>
</reference>